<dbReference type="InterPro" id="IPR058240">
    <property type="entry name" value="rSAM_sf"/>
</dbReference>
<evidence type="ECO:0000256" key="1">
    <source>
        <dbReference type="ARBA" id="ARBA00022691"/>
    </source>
</evidence>
<dbReference type="SFLD" id="SFLDG01384">
    <property type="entry name" value="thioether_bond_formation_requi"/>
    <property type="match status" value="1"/>
</dbReference>
<dbReference type="SFLD" id="SFLDG01067">
    <property type="entry name" value="SPASM/twitch_domain_containing"/>
    <property type="match status" value="1"/>
</dbReference>
<dbReference type="AlphaFoldDB" id="A0A845LFI7"/>
<name>A0A845LFI7_HELGE</name>
<dbReference type="PANTHER" id="PTHR43273">
    <property type="entry name" value="ANAEROBIC SULFATASE-MATURATING ENZYME HOMOLOG ASLB-RELATED"/>
    <property type="match status" value="1"/>
</dbReference>
<feature type="domain" description="Radical SAM core" evidence="5">
    <location>
        <begin position="31"/>
        <end position="148"/>
    </location>
</feature>
<dbReference type="GO" id="GO:0046872">
    <property type="term" value="F:metal ion binding"/>
    <property type="evidence" value="ECO:0007669"/>
    <property type="project" value="UniProtKB-KW"/>
</dbReference>
<dbReference type="Proteomes" id="UP000471031">
    <property type="component" value="Unassembled WGS sequence"/>
</dbReference>
<dbReference type="SUPFAM" id="SSF102114">
    <property type="entry name" value="Radical SAM enzymes"/>
    <property type="match status" value="1"/>
</dbReference>
<evidence type="ECO:0000313" key="6">
    <source>
        <dbReference type="EMBL" id="MZP43205.1"/>
    </source>
</evidence>
<evidence type="ECO:0000256" key="4">
    <source>
        <dbReference type="ARBA" id="ARBA00023014"/>
    </source>
</evidence>
<dbReference type="GO" id="GO:0051536">
    <property type="term" value="F:iron-sulfur cluster binding"/>
    <property type="evidence" value="ECO:0007669"/>
    <property type="project" value="UniProtKB-KW"/>
</dbReference>
<gene>
    <name evidence="6" type="ORF">GTO89_09160</name>
</gene>
<keyword evidence="2" id="KW-0479">Metal-binding</keyword>
<keyword evidence="4" id="KW-0411">Iron-sulfur</keyword>
<evidence type="ECO:0000256" key="2">
    <source>
        <dbReference type="ARBA" id="ARBA00022723"/>
    </source>
</evidence>
<protein>
    <submittedName>
        <fullName evidence="6">Radical SAM peptide maturase, CXXX-repeat target family</fullName>
    </submittedName>
</protein>
<sequence>MSDGQRSQLGYRLGQPFKNWQEESVKSITFIVTEDCQLRCKYCYVVGKNNVNKLDFSIARRTVDYLLAERSLFGEKSVIFDFIGGEPFLEIDRVDQICDYIKIAMYRLDHPWFNSYRFNFTTNGLMYDDERVQRFIQKNKTHLSIGITLDGTKTKHDANRIFPNGSGSYDLIMKNIPLWLHQFPDARTKSTVSRDDLPYIKESVIHLWELGIKTIDINLVFEDVWHDGDDVLFETQLRELADYIIDHQLYEDHNVSFFSELIGKPLDAVHDNQNWCGAGRMLAVNHTGNFYPCVRFAPFSLNHKPARVVGDCFTGVDMNKLRPFLVLDRISQSNSECMTCEVASGCAWCPGANYDYADTPTIYQRATFICNMHKARVRANDYFWNKLRAAQSTEA</sequence>
<dbReference type="RefSeq" id="WP_161261765.1">
    <property type="nucleotide sequence ID" value="NZ_JAFBDC010000005.1"/>
</dbReference>
<dbReference type="InterPro" id="IPR023867">
    <property type="entry name" value="Sulphatase_maturase_rSAM"/>
</dbReference>
<accession>A0A845LFI7</accession>
<keyword evidence="1" id="KW-0949">S-adenosyl-L-methionine</keyword>
<dbReference type="SFLD" id="SFLDS00029">
    <property type="entry name" value="Radical_SAM"/>
    <property type="match status" value="1"/>
</dbReference>
<dbReference type="InterPro" id="IPR026412">
    <property type="entry name" value="rSAM_Cxxx_rpt"/>
</dbReference>
<dbReference type="CDD" id="cd01335">
    <property type="entry name" value="Radical_SAM"/>
    <property type="match status" value="1"/>
</dbReference>
<evidence type="ECO:0000256" key="3">
    <source>
        <dbReference type="ARBA" id="ARBA00023004"/>
    </source>
</evidence>
<dbReference type="Pfam" id="PF04055">
    <property type="entry name" value="Radical_SAM"/>
    <property type="match status" value="1"/>
</dbReference>
<organism evidence="6 7">
    <name type="scientific">Heliomicrobium gestii</name>
    <name type="common">Heliobacterium gestii</name>
    <dbReference type="NCBI Taxonomy" id="2699"/>
    <lineage>
        <taxon>Bacteria</taxon>
        <taxon>Bacillati</taxon>
        <taxon>Bacillota</taxon>
        <taxon>Clostridia</taxon>
        <taxon>Eubacteriales</taxon>
        <taxon>Heliobacteriaceae</taxon>
        <taxon>Heliomicrobium</taxon>
    </lineage>
</organism>
<proteinExistence type="predicted"/>
<dbReference type="NCBIfam" id="TIGR04115">
    <property type="entry name" value="rSAM_Cxxx_rpt"/>
    <property type="match status" value="1"/>
</dbReference>
<dbReference type="InterPro" id="IPR007197">
    <property type="entry name" value="rSAM"/>
</dbReference>
<dbReference type="Gene3D" id="3.20.20.70">
    <property type="entry name" value="Aldolase class I"/>
    <property type="match status" value="1"/>
</dbReference>
<dbReference type="SFLD" id="SFLDG01386">
    <property type="entry name" value="main_SPASM_domain-containing"/>
    <property type="match status" value="1"/>
</dbReference>
<dbReference type="GO" id="GO:0016491">
    <property type="term" value="F:oxidoreductase activity"/>
    <property type="evidence" value="ECO:0007669"/>
    <property type="project" value="InterPro"/>
</dbReference>
<dbReference type="OrthoDB" id="9808591at2"/>
<evidence type="ECO:0000313" key="7">
    <source>
        <dbReference type="Proteomes" id="UP000471031"/>
    </source>
</evidence>
<reference evidence="6 7" key="1">
    <citation type="submission" date="2020-01" db="EMBL/GenBank/DDBJ databases">
        <title>Whole genome sequence of Heliobacterium gestii DSM 11169.</title>
        <authorList>
            <person name="Kyndt J.A."/>
            <person name="Meyer T.E."/>
        </authorList>
    </citation>
    <scope>NUCLEOTIDE SEQUENCE [LARGE SCALE GENOMIC DNA]</scope>
    <source>
        <strain evidence="6 7">DSM 11169</strain>
    </source>
</reference>
<dbReference type="InterPro" id="IPR013785">
    <property type="entry name" value="Aldolase_TIM"/>
</dbReference>
<evidence type="ECO:0000259" key="5">
    <source>
        <dbReference type="Pfam" id="PF04055"/>
    </source>
</evidence>
<dbReference type="EMBL" id="WXEX01000006">
    <property type="protein sequence ID" value="MZP43205.1"/>
    <property type="molecule type" value="Genomic_DNA"/>
</dbReference>
<keyword evidence="3" id="KW-0408">Iron</keyword>
<keyword evidence="7" id="KW-1185">Reference proteome</keyword>
<dbReference type="PANTHER" id="PTHR43273:SF8">
    <property type="entry name" value="RADICAL SAM DOMAIN PROTEIN"/>
    <property type="match status" value="1"/>
</dbReference>
<comment type="caution">
    <text evidence="6">The sequence shown here is derived from an EMBL/GenBank/DDBJ whole genome shotgun (WGS) entry which is preliminary data.</text>
</comment>